<dbReference type="InterPro" id="IPR019316">
    <property type="entry name" value="G8_domain"/>
</dbReference>
<dbReference type="PROSITE" id="PS51820">
    <property type="entry name" value="PA14"/>
    <property type="match status" value="1"/>
</dbReference>
<evidence type="ECO:0000256" key="8">
    <source>
        <dbReference type="ARBA" id="ARBA00023180"/>
    </source>
</evidence>
<dbReference type="InterPro" id="IPR013783">
    <property type="entry name" value="Ig-like_fold"/>
</dbReference>
<keyword evidence="6" id="KW-0677">Repeat</keyword>
<keyword evidence="8" id="KW-0325">Glycoprotein</keyword>
<evidence type="ECO:0000256" key="5">
    <source>
        <dbReference type="ARBA" id="ARBA00022729"/>
    </source>
</evidence>
<feature type="domain" description="G8" evidence="11">
    <location>
        <begin position="2150"/>
        <end position="2270"/>
    </location>
</feature>
<keyword evidence="7" id="KW-0472">Membrane</keyword>
<keyword evidence="7" id="KW-1133">Transmembrane helix</keyword>
<dbReference type="FunFam" id="2.60.40.10:FF:001316">
    <property type="entry name" value="PKHD1 like 1"/>
    <property type="match status" value="1"/>
</dbReference>
<dbReference type="PANTHER" id="PTHR46769">
    <property type="entry name" value="POLYCYSTIC KIDNEY AND HEPATIC DISEASE 1 (AUTOSOMAL RECESSIVE)-LIKE 1"/>
    <property type="match status" value="1"/>
</dbReference>
<sequence length="4205" mass="457374">MESARLLLLLALCCFCSAQRVQYITPHRGSINGATRLTIIGEGFAQEQQFQLNPKDDTFGNRVTLVSSSLSIPCDVERDSTHSNQIQCYTRYMPQDQYVVYVNVDGVPIPNSNKCYGYYTSYQCSFYTVSYRTPTIQSLSPVSGPPGTLVTVRGRIYSDVYGSNTDLSSNGLNVRFLRSFMGGMPCNLLIPESDKLYNLQLDSETSTWGYMSCKMTGTYVGHHNMSYILDDEFGRSLPDKSLFWVSSLDKLSMFQTFAEVTGVSPSEGSTMGGTLLTIHGRYFDQTDQPAQVLVGGLPCEVQSVSDDKILCRTAAHQMKSDNTKLYPGGRGLKMEAWNNTRPRYLTDILSYNKNTTGYWSQLIDSLPHTFPREIEYFTSLTRGFLVPPATGNYTIYLLCDDRCELYLSNSSRPEDQVKIADQPRYVSGYKLESQKSKVLSLEKGKPYYMELLHQEYAVVATINIGLFRGDSSFTEDQTDDAVNEVQRIVAKYEAFDEEQVVTFNSWPADVEAVQEVQEVSVSSDCPDHLCGNTFFSLGYGLAKTGPIPVGASAGVVEAALNSLWSIKPDTVQVSKQGTSQSSDYTVTFNSDRGDFEPLQYEVFGSDTNVTVTEVTKGRSSLSTFTLLWGGIATKPISYNASESEVLSALKDLMSAKCPTEVLSAEGPDVKYFKDFEGDNSQFNSAQTGTPVSNFGFCGLWSLKNPGVLFTESYTKASGASYGPVSLSQHSTLCFAYTGGLTNEVGIKFTYVTSNSQTVTQTAKIKTLFNKEPRWSYKCLDLLSSLQTEYVGSKYTLLELYLYKDNSDSDFYVDAVYIGKRPTTNEENVIPLKRRPPPFESSGKSFEAFTVTKDRTMPSQFRYTITATPVDCGFDFPLLQIAFLMSNGSEDAAEFMEGGATVTITRPHRASPPLNGTFDVEIFGGRATGLSVDISEEDLKYALEGIEGMGQVQVKKFGDCRSPNWTVKWLTNPGDQPMMKIDASAVVGNDVDISVLEDVQGGLMIRGLTGDFFRVWENKPQVEVHINGIPSKCSGDCSFEWTEKNTPVVTGISPSEGSHRLGTLLTITGTGFSNENASIMVGKARCVVVEVTANTQVCQLSAAAAGTYPVSVNFPSLGNSRYANNSIPQFTYLLMISSLSPLSGSTAGGTLLTVIGVGLSQNATVTVGGEECVVVYANETELQCRTPAGTAGSHVVTVTVGNTSKTASSSFTYDENLTPQMSSLSPQATTVSGPRFLTIMGSGLGGQDNDSAVFVGMKECVPVEWTPTNITCLLPVLPPGNYKVNVQVGNKGFPKTSNGLNATIEYILEVYNIFPLSGSLLGGTKLTVSGAGFSVNLTDNKVSLGAADCEVVAASENELQCVLKSEERTHIVTNQGSHLTYGQGYAWSPASLTVFVGDTVRWQWEAPAFQSVGYRVFSVSSPSGSTYTEGPLNSGGTKTAKGSFSYRFTVPGVYYYSSGYVDNYNSRLLQGVVKVRSREEKSSSVSVSVGGLEALYMAGGSRRVSRAAPLCVASPQCQQDNQTSDELSFTTSACYTPTVHSISPNQGTYHQEILIQGRGFSDTACAVEVTVGDEPCQVVNSSLSEISCLLSPDTMLPVGIALPVNVKVNNLGSAIVAISEEFERRFVVLPVVDSVSPPIGSPTGRTRLLIQGSGFSEGEVTVAGQPCRVLTLNYTHIVCDTAPSTPHRGDVIFHMGRIQSSCSSNCSFLYSSSVTPTVSSISPNSINNATDVVIHGSGFGSRVDNVAVFASATELEVTAVTDANITARVDALSAGEHPITVIVRSRGLSTGQVTLNSRAQADLHPSVGSVQGGTPLVITGNGFSEGNTSVMVGGAPCKIQEVRPGLLRCLTPPHSAGVVTVSIRVFAVNYPPLNFNYSSAYTPAISSVSPTSGPSGSAIMLTGSGFGTDPQLISVTINQIPCNVSAISDTEVQCTAGSNPGGAYPVKLQHLLKGYAQSVVRFTYELTLSGVQPNEGSFGGGALLSVQGSGFDSQNSMVLICGQICEVDRENSTSALLLCRSPLNNSTQQQVSCEVKVVNLQNAANISNGFTYKSELTPVISEVSPRRGGTAGGTRLTITGSGFSSNVNDIAVTIAGSVCDVASANSTHIICVTNAQSQSQHAKVQVSVGNRGIAKMDNADFFYIDVWSSKFTWGGLSPPEKGSFAVITKGQTILLDTSTPVLKMLLIQGGTLVFDEADIELQAENILITDGGRLQIGQEGAPFQHKAIITLHGQLRSPELPVYGAKTLAVREGVLDLHGIPVPVPWTHLAQTATNGSLTLTLLKAVTWKPGDEIVIASTGHRHSQRENEVRKIASVSANGKTLTLTEPLTYTHLGVSVTLPDGTVFEGRAEVGLLTRNIVVRGSQQQEWNDNIEACPDGFNTGEFATQTCFQGRFGEEVGSDQFGGCIMFHAPRPSQNLAIGRLEYVELFHAGQAFRLGRYPIHWHLMGDINYKSYVRGCAIHQTFNRAVTIHNTHRLLVEHNVIYDIMGGAFFIEDGIETENILQYNLAVFVKQSTSLLNDDVTPAAYWVTNPNNIIRHNAAAGGTHFGFWYRMHDHPDGPSYDPNICQKRVPLGEFYNNTVHSQGWFGLWIFQEFFPMKNGNCNSRTPQPAVFRSLTTWNCEKGAEWVNVGAVQFTNFVMVNNEKAGIEAKRIMQWAVSSFGEDGGATVSNGTIVAHVDELGLGSEYCTQRGIITPFDDGMSVLNTKFINFDRGSCTAIGVTKIDGTCVDRCGGWAVRFSGIQYSNSPNKAGFRWEHEVQLVDTDGSLTGNINHKVVPMSNLLDPAHCSQSAEWSVGFPGAVCDHTVNFHRLAFNHPTPASLEAKDVILTNSHGSSVVPYLKKRLTHKLGWMALLPSRHTYNWYFDNADQITNITYDAKFYGFKSDEYIIINHNFTQSLDSFHIVDNRNGSKTPLSFGSNKNGDWFFNDKTNDLFYMVSGDTQQRRRRNSVDRSMVDVVTDFAVYRCFFPKCIPPPPATLAPIPNGRPSDFVWWSDESYWKTSRENNFTVPKDGSDVVIPSGKWIVLDSNTPILNKLTVIGVLEIPDTTSGSPSRQARSTTQYSSVVINAVYISIQGGKMIAGLQNQPFRGQLVIRLRGNHRTPDWLLPNGPNQGSKVLGVFGVLELYGLPHNVYHTKLAATADAGSSTLTLAQSVDWQVGDEIVISTTSYNTSETEKRQLTEVSADGRTLTLNQPLAHTHIGETHSVPGTSLSYTLAADVGLLTRNIRIIGEDYPEMQLESFGARLLVGSFSSGGIDYKGKAQIRNVEFFQTGQEGWTDYYDPRYSVAFLNLGQIPANESYLQGCAFHDGFSPAVGVFGTEGLTIDDNIVHRTVGEAIRIWGNKITLRRNLVMMSLWPGSYQDREEPFNFDWNAAVEINEGTNVVLQNNIVAGYERVAYRINGEPCPGYPNTNQAWINNEAHGGLYGVYLNKDGLPGCSFIRGFFIWKSFDFAIYFQTIMDVVISNVTLVDNGMGIMPLIYAPPSLSHAYADKTVQIQNALIVGTSPNFDCSDTLSSSDVNMAISASHRAPRPQQGGRSGICWPNFASGHNTAPFKPHHLNMNYNAIKGLMTVRDTTFVNFNDICSGQKDFMFITNPINEDLQHPVQVSGIKMINSNEQNKVFVHRPDVGKANPADCVDMDCDAKKKTLLKDLDGSFLGAVGSVVPQSEYEWGGDPRRGLGDYRIPKVMLTALNGSRIPVGQVAPYKGVIRKNCTYMSSWQSYKCFGLNYRMVVIESLDADTETRRLSPVAVLGDGYVDLINGPQDHGWCAGYTCQKRVSLFHGIIATGHSFDVFFTSVSPQKLRLMMLNASPSESVLVSVFYSNPQRLDVYVDNSLVAPNNAQWNGDKTDYTLREPIGANDFVPTMNATVGSNYFDQDYKMLRVLLRGSTAVEIRTSPVLVLAFNMPAMSVDEFFGDNLIQNLATFLKVPPNMIRVTKVVREDGGARRRKRATGMMVEVEIKKPPVQQTTNTTNDEEDFALLKNIADDLGQAAVSGNLSRSIGFNVSSMGIIPPPPPSSDPNWNEVATSEVTREDPKTNFVSSVSTLLLVEEPIAGEFVGPLYQQPSLKALDEQGNCVSVGVTSLTVTASLKNSSGHPVDGLEGNTTILFKTCWANFTDLSIRNSGENLTMVFTLKEWGANSKAFSVKNMPTTMPPLITTTTQQSTTDESIFSSSPALTAGSLCLISLIYEVACCSGSIPIC</sequence>
<comment type="caution">
    <text evidence="13">The sequence shown here is derived from an EMBL/GenBank/DDBJ whole genome shotgun (WGS) entry which is preliminary data.</text>
</comment>
<keyword evidence="4" id="KW-1003">Cell membrane</keyword>
<dbReference type="SMART" id="SM00710">
    <property type="entry name" value="PbH1"/>
    <property type="match status" value="9"/>
</dbReference>
<dbReference type="SMART" id="SM00429">
    <property type="entry name" value="IPT"/>
    <property type="match status" value="12"/>
</dbReference>
<dbReference type="SMART" id="SM01225">
    <property type="entry name" value="G8"/>
    <property type="match status" value="2"/>
</dbReference>
<organism evidence="13 14">
    <name type="scientific">Oryzias melastigma</name>
    <name type="common">Marine medaka</name>
    <dbReference type="NCBI Taxonomy" id="30732"/>
    <lineage>
        <taxon>Eukaryota</taxon>
        <taxon>Metazoa</taxon>
        <taxon>Chordata</taxon>
        <taxon>Craniata</taxon>
        <taxon>Vertebrata</taxon>
        <taxon>Euteleostomi</taxon>
        <taxon>Actinopterygii</taxon>
        <taxon>Neopterygii</taxon>
        <taxon>Teleostei</taxon>
        <taxon>Neoteleostei</taxon>
        <taxon>Acanthomorphata</taxon>
        <taxon>Ovalentaria</taxon>
        <taxon>Atherinomorphae</taxon>
        <taxon>Beloniformes</taxon>
        <taxon>Adrianichthyidae</taxon>
        <taxon>Oryziinae</taxon>
        <taxon>Oryzias</taxon>
    </lineage>
</organism>
<dbReference type="FunFam" id="2.60.40.10:FF:001292">
    <property type="entry name" value="PKHD1 like 1"/>
    <property type="match status" value="1"/>
</dbReference>
<dbReference type="SUPFAM" id="SSF51126">
    <property type="entry name" value="Pectin lyase-like"/>
    <property type="match status" value="1"/>
</dbReference>
<dbReference type="GO" id="GO:0005886">
    <property type="term" value="C:plasma membrane"/>
    <property type="evidence" value="ECO:0007669"/>
    <property type="project" value="UniProtKB-SubCell"/>
</dbReference>
<proteinExistence type="predicted"/>
<dbReference type="Gene3D" id="2.60.40.10">
    <property type="entry name" value="Immunoglobulins"/>
    <property type="match status" value="13"/>
</dbReference>
<feature type="domain" description="G8" evidence="11">
    <location>
        <begin position="2999"/>
        <end position="3142"/>
    </location>
</feature>
<dbReference type="FunFam" id="2.160.20.10:FF:000070">
    <property type="entry name" value="PKHD1 like 1"/>
    <property type="match status" value="1"/>
</dbReference>
<dbReference type="Pfam" id="PF01833">
    <property type="entry name" value="TIG"/>
    <property type="match status" value="13"/>
</dbReference>
<dbReference type="InterPro" id="IPR002909">
    <property type="entry name" value="IPT_dom"/>
</dbReference>
<dbReference type="CDD" id="cd00603">
    <property type="entry name" value="IPT_PCSR"/>
    <property type="match status" value="11"/>
</dbReference>
<dbReference type="PROSITE" id="PS51484">
    <property type="entry name" value="G8"/>
    <property type="match status" value="2"/>
</dbReference>
<dbReference type="InterPro" id="IPR008972">
    <property type="entry name" value="Cupredoxin"/>
</dbReference>
<dbReference type="InterPro" id="IPR052387">
    <property type="entry name" value="Fibrocystin"/>
</dbReference>
<dbReference type="InterPro" id="IPR055401">
    <property type="entry name" value="CEMIP_beta-hel_dom"/>
</dbReference>
<dbReference type="SUPFAM" id="SSF56988">
    <property type="entry name" value="Anthrax protective antigen"/>
    <property type="match status" value="1"/>
</dbReference>
<evidence type="ECO:0000313" key="13">
    <source>
        <dbReference type="EMBL" id="KAF6730575.1"/>
    </source>
</evidence>
<dbReference type="InterPro" id="IPR006626">
    <property type="entry name" value="PbH1"/>
</dbReference>
<dbReference type="SUPFAM" id="SSF49503">
    <property type="entry name" value="Cupredoxins"/>
    <property type="match status" value="1"/>
</dbReference>
<protein>
    <submittedName>
        <fullName evidence="13">Fibrocystin-L</fullName>
    </submittedName>
</protein>
<dbReference type="InterPro" id="IPR014756">
    <property type="entry name" value="Ig_E-set"/>
</dbReference>
<dbReference type="CDD" id="cd00102">
    <property type="entry name" value="IPT"/>
    <property type="match status" value="1"/>
</dbReference>
<keyword evidence="9" id="KW-0966">Cell projection</keyword>
<dbReference type="GO" id="GO:0042995">
    <property type="term" value="C:cell projection"/>
    <property type="evidence" value="ECO:0007669"/>
    <property type="project" value="UniProtKB-SubCell"/>
</dbReference>
<evidence type="ECO:0000256" key="9">
    <source>
        <dbReference type="ARBA" id="ARBA00023273"/>
    </source>
</evidence>
<feature type="signal peptide" evidence="10">
    <location>
        <begin position="1"/>
        <end position="18"/>
    </location>
</feature>
<evidence type="ECO:0000256" key="6">
    <source>
        <dbReference type="ARBA" id="ARBA00022737"/>
    </source>
</evidence>
<name>A0A834CPT2_ORYME</name>
<evidence type="ECO:0000256" key="3">
    <source>
        <dbReference type="ARBA" id="ARBA00004316"/>
    </source>
</evidence>
<dbReference type="PANTHER" id="PTHR46769:SF2">
    <property type="entry name" value="FIBROCYSTIN-L ISOFORM 2 PRECURSOR-RELATED"/>
    <property type="match status" value="1"/>
</dbReference>
<dbReference type="EMBL" id="WKFB01000235">
    <property type="protein sequence ID" value="KAF6730575.1"/>
    <property type="molecule type" value="Genomic_DNA"/>
</dbReference>
<comment type="subcellular location">
    <subcellularLocation>
        <location evidence="2">Cell membrane</location>
    </subcellularLocation>
    <subcellularLocation>
        <location evidence="3">Cell projection</location>
    </subcellularLocation>
    <subcellularLocation>
        <location evidence="1">Membrane</location>
        <topology evidence="1">Single-pass membrane protein</topology>
    </subcellularLocation>
</comment>
<dbReference type="FunFam" id="2.60.40.10:FF:000616">
    <property type="entry name" value="PKHD1 like 1"/>
    <property type="match status" value="2"/>
</dbReference>
<keyword evidence="7" id="KW-0812">Transmembrane</keyword>
<dbReference type="FunFam" id="2.60.40.10:FF:000857">
    <property type="entry name" value="PKHD1 like 1"/>
    <property type="match status" value="1"/>
</dbReference>
<dbReference type="Pfam" id="PF24606">
    <property type="entry name" value="CEMIP_beta-hel"/>
    <property type="match status" value="2"/>
</dbReference>
<dbReference type="FunFam" id="2.60.40.10:FF:001057">
    <property type="entry name" value="PKHD1 like 1"/>
    <property type="match status" value="1"/>
</dbReference>
<feature type="chain" id="PRO_5032756903" evidence="10">
    <location>
        <begin position="19"/>
        <end position="4205"/>
    </location>
</feature>
<evidence type="ECO:0000256" key="2">
    <source>
        <dbReference type="ARBA" id="ARBA00004236"/>
    </source>
</evidence>
<dbReference type="Gene3D" id="2.60.40.420">
    <property type="entry name" value="Cupredoxins - blue copper proteins"/>
    <property type="match status" value="1"/>
</dbReference>
<dbReference type="FunFam" id="2.60.40.10:FF:001165">
    <property type="entry name" value="PKHD1 like 1"/>
    <property type="match status" value="1"/>
</dbReference>
<evidence type="ECO:0000256" key="10">
    <source>
        <dbReference type="SAM" id="SignalP"/>
    </source>
</evidence>
<evidence type="ECO:0000256" key="4">
    <source>
        <dbReference type="ARBA" id="ARBA00022475"/>
    </source>
</evidence>
<keyword evidence="5 10" id="KW-0732">Signal</keyword>
<dbReference type="Proteomes" id="UP000646548">
    <property type="component" value="Unassembled WGS sequence"/>
</dbReference>
<reference evidence="13" key="1">
    <citation type="journal article" name="BMC Genomics">
        <title>Long-read sequencing and de novo genome assembly of marine medaka (Oryzias melastigma).</title>
        <authorList>
            <person name="Liang P."/>
            <person name="Saqib H.S.A."/>
            <person name="Ni X."/>
            <person name="Shen Y."/>
        </authorList>
    </citation>
    <scope>NUCLEOTIDE SEQUENCE</scope>
    <source>
        <strain evidence="13">Bigg-433</strain>
    </source>
</reference>
<dbReference type="Gene3D" id="2.60.120.1560">
    <property type="match status" value="1"/>
</dbReference>
<evidence type="ECO:0000259" key="11">
    <source>
        <dbReference type="PROSITE" id="PS51484"/>
    </source>
</evidence>
<dbReference type="InterPro" id="IPR037524">
    <property type="entry name" value="PA14/GLEYA"/>
</dbReference>
<feature type="domain" description="PA14" evidence="12">
    <location>
        <begin position="327"/>
        <end position="480"/>
    </location>
</feature>
<dbReference type="InterPro" id="IPR011050">
    <property type="entry name" value="Pectin_lyase_fold/virulence"/>
</dbReference>
<evidence type="ECO:0000313" key="14">
    <source>
        <dbReference type="Proteomes" id="UP000646548"/>
    </source>
</evidence>
<gene>
    <name evidence="13" type="ORF">FQA47_003858</name>
</gene>
<dbReference type="FunFam" id="2.60.120.1560:FF:000004">
    <property type="entry name" value="PKHD1-like 1"/>
    <property type="match status" value="1"/>
</dbReference>
<accession>A0A834CPT2</accession>
<evidence type="ECO:0000256" key="7">
    <source>
        <dbReference type="ARBA" id="ARBA00022989"/>
    </source>
</evidence>
<dbReference type="SUPFAM" id="SSF81296">
    <property type="entry name" value="E set domains"/>
    <property type="match status" value="13"/>
</dbReference>
<evidence type="ECO:0000256" key="1">
    <source>
        <dbReference type="ARBA" id="ARBA00004167"/>
    </source>
</evidence>
<dbReference type="GO" id="GO:0007399">
    <property type="term" value="P:nervous system development"/>
    <property type="evidence" value="ECO:0007669"/>
    <property type="project" value="UniProtKB-ARBA"/>
</dbReference>
<evidence type="ECO:0000259" key="12">
    <source>
        <dbReference type="PROSITE" id="PS51820"/>
    </source>
</evidence>
<dbReference type="Pfam" id="PF10162">
    <property type="entry name" value="G8"/>
    <property type="match status" value="2"/>
</dbReference>